<name>A0ABY3PNF9_9CYAN</name>
<gene>
    <name evidence="3" type="ORF">ISF26_02295</name>
</gene>
<feature type="domain" description="Hypervirulence associated protein TUDOR" evidence="2">
    <location>
        <begin position="8"/>
        <end position="66"/>
    </location>
</feature>
<dbReference type="RefSeq" id="WP_230842274.1">
    <property type="nucleotide sequence ID" value="NZ_CP063845.1"/>
</dbReference>
<accession>A0ABY3PNF9</accession>
<evidence type="ECO:0000313" key="4">
    <source>
        <dbReference type="Proteomes" id="UP001054846"/>
    </source>
</evidence>
<dbReference type="Proteomes" id="UP001054846">
    <property type="component" value="Chromosome"/>
</dbReference>
<organism evidence="3 4">
    <name type="scientific">Gloeobacter morelensis MG652769</name>
    <dbReference type="NCBI Taxonomy" id="2781736"/>
    <lineage>
        <taxon>Bacteria</taxon>
        <taxon>Bacillati</taxon>
        <taxon>Cyanobacteriota</taxon>
        <taxon>Cyanophyceae</taxon>
        <taxon>Gloeobacterales</taxon>
        <taxon>Gloeobacteraceae</taxon>
        <taxon>Gloeobacter</taxon>
        <taxon>Gloeobacter morelensis</taxon>
    </lineage>
</organism>
<dbReference type="EMBL" id="CP063845">
    <property type="protein sequence ID" value="UFP95103.1"/>
    <property type="molecule type" value="Genomic_DNA"/>
</dbReference>
<evidence type="ECO:0000259" key="2">
    <source>
        <dbReference type="Pfam" id="PF11160"/>
    </source>
</evidence>
<sequence length="75" mass="8273">MTEEFKVGDRVEWHSSGGKSVGKIKKKLIDPIEIKGHKVAASKENPQFLVVSEKTGEEAAHKPESLKKVSEKSKS</sequence>
<evidence type="ECO:0000313" key="3">
    <source>
        <dbReference type="EMBL" id="UFP95103.1"/>
    </source>
</evidence>
<proteinExistence type="predicted"/>
<evidence type="ECO:0000256" key="1">
    <source>
        <dbReference type="SAM" id="MobiDB-lite"/>
    </source>
</evidence>
<feature type="region of interest" description="Disordered" evidence="1">
    <location>
        <begin position="54"/>
        <end position="75"/>
    </location>
</feature>
<dbReference type="Gene3D" id="2.30.30.1060">
    <property type="match status" value="1"/>
</dbReference>
<keyword evidence="4" id="KW-1185">Reference proteome</keyword>
<protein>
    <submittedName>
        <fullName evidence="3">DUF2945 domain-containing protein</fullName>
    </submittedName>
</protein>
<reference evidence="3 4" key="1">
    <citation type="journal article" date="2021" name="Genome Biol. Evol.">
        <title>Complete Genome Sequencing of a Novel Gloeobacter Species from a Waterfall Cave in Mexico.</title>
        <authorList>
            <person name="Saw J.H."/>
            <person name="Cardona T."/>
            <person name="Montejano G."/>
        </authorList>
    </citation>
    <scope>NUCLEOTIDE SEQUENCE [LARGE SCALE GENOMIC DNA]</scope>
    <source>
        <strain evidence="3">MG652769</strain>
    </source>
</reference>
<dbReference type="InterPro" id="IPR021331">
    <property type="entry name" value="Hva1_TUDOR"/>
</dbReference>
<dbReference type="Pfam" id="PF11160">
    <property type="entry name" value="Hva1_TUDOR"/>
    <property type="match status" value="1"/>
</dbReference>